<dbReference type="AlphaFoldDB" id="A0A450YR75"/>
<organism evidence="1">
    <name type="scientific">Candidatus Kentrum sp. TC</name>
    <dbReference type="NCBI Taxonomy" id="2126339"/>
    <lineage>
        <taxon>Bacteria</taxon>
        <taxon>Pseudomonadati</taxon>
        <taxon>Pseudomonadota</taxon>
        <taxon>Gammaproteobacteria</taxon>
        <taxon>Candidatus Kentrum</taxon>
    </lineage>
</organism>
<name>A0A450YR75_9GAMM</name>
<reference evidence="1" key="1">
    <citation type="submission" date="2019-02" db="EMBL/GenBank/DDBJ databases">
        <authorList>
            <person name="Gruber-Vodicka R. H."/>
            <person name="Seah K. B. B."/>
        </authorList>
    </citation>
    <scope>NUCLEOTIDE SEQUENCE</scope>
    <source>
        <strain evidence="1">BECK_BZ125</strain>
    </source>
</reference>
<dbReference type="EMBL" id="CAADFT010000030">
    <property type="protein sequence ID" value="VFK44015.1"/>
    <property type="molecule type" value="Genomic_DNA"/>
</dbReference>
<sequence length="46" mass="5310">MKRKQHSNEFKAKVALFESLVSNSYRDGTYRTFDSTAVGEALREIQ</sequence>
<evidence type="ECO:0000313" key="1">
    <source>
        <dbReference type="EMBL" id="VFK44015.1"/>
    </source>
</evidence>
<gene>
    <name evidence="1" type="ORF">BECKTC1821E_GA0114239_103030</name>
</gene>
<proteinExistence type="predicted"/>
<protein>
    <submittedName>
        <fullName evidence="1">Uncharacterized protein</fullName>
    </submittedName>
</protein>
<accession>A0A450YR75</accession>